<gene>
    <name evidence="2" type="ORF">ICL16_13115</name>
</gene>
<name>A0A8J6XD61_9CYAN</name>
<sequence>MLSFPHSAWERRVRGSASTNNCGGGAAKMAFPAGGWERGGDRGGTLHVEAE</sequence>
<protein>
    <submittedName>
        <fullName evidence="2">Uncharacterized protein</fullName>
    </submittedName>
</protein>
<evidence type="ECO:0000313" key="2">
    <source>
        <dbReference type="EMBL" id="MBD2772989.1"/>
    </source>
</evidence>
<dbReference type="RefSeq" id="WP_190828235.1">
    <property type="nucleotide sequence ID" value="NZ_CAWPPI010000048.1"/>
</dbReference>
<evidence type="ECO:0000313" key="3">
    <source>
        <dbReference type="Proteomes" id="UP000629098"/>
    </source>
</evidence>
<comment type="caution">
    <text evidence="2">The sequence shown here is derived from an EMBL/GenBank/DDBJ whole genome shotgun (WGS) entry which is preliminary data.</text>
</comment>
<dbReference type="Proteomes" id="UP000629098">
    <property type="component" value="Unassembled WGS sequence"/>
</dbReference>
<proteinExistence type="predicted"/>
<evidence type="ECO:0000256" key="1">
    <source>
        <dbReference type="SAM" id="MobiDB-lite"/>
    </source>
</evidence>
<dbReference type="EMBL" id="JACXAE010000048">
    <property type="protein sequence ID" value="MBD2772989.1"/>
    <property type="molecule type" value="Genomic_DNA"/>
</dbReference>
<reference evidence="2" key="1">
    <citation type="submission" date="2020-09" db="EMBL/GenBank/DDBJ databases">
        <title>Iningainema tapete sp. nov. (Scytonemataceae, Cyanobacteria) from greenhouses in central Florida (USA) produces two types of nodularin with biosynthetic potential for microcystin-LR and anabaenopeptins.</title>
        <authorList>
            <person name="Berthold D.E."/>
            <person name="Lefler F.W."/>
            <person name="Huang I.-S."/>
            <person name="Abdulla H."/>
            <person name="Zimba P.V."/>
            <person name="Laughinghouse H.D. IV."/>
        </authorList>
    </citation>
    <scope>NUCLEOTIDE SEQUENCE</scope>
    <source>
        <strain evidence="2">BLCCT55</strain>
    </source>
</reference>
<organism evidence="2 3">
    <name type="scientific">Iningainema tapete BLCC-T55</name>
    <dbReference type="NCBI Taxonomy" id="2748662"/>
    <lineage>
        <taxon>Bacteria</taxon>
        <taxon>Bacillati</taxon>
        <taxon>Cyanobacteriota</taxon>
        <taxon>Cyanophyceae</taxon>
        <taxon>Nostocales</taxon>
        <taxon>Scytonemataceae</taxon>
        <taxon>Iningainema tapete</taxon>
    </lineage>
</organism>
<accession>A0A8J6XD61</accession>
<dbReference type="AlphaFoldDB" id="A0A8J6XD61"/>
<feature type="region of interest" description="Disordered" evidence="1">
    <location>
        <begin position="1"/>
        <end position="51"/>
    </location>
</feature>
<keyword evidence="3" id="KW-1185">Reference proteome</keyword>